<evidence type="ECO:0000256" key="4">
    <source>
        <dbReference type="ARBA" id="ARBA00023163"/>
    </source>
</evidence>
<keyword evidence="3" id="KW-0238">DNA-binding</keyword>
<proteinExistence type="predicted"/>
<dbReference type="Pfam" id="PF07729">
    <property type="entry name" value="FCD"/>
    <property type="match status" value="1"/>
</dbReference>
<evidence type="ECO:0000256" key="1">
    <source>
        <dbReference type="ARBA" id="ARBA00022491"/>
    </source>
</evidence>
<keyword evidence="4" id="KW-0804">Transcription</keyword>
<dbReference type="SUPFAM" id="SSF48008">
    <property type="entry name" value="GntR ligand-binding domain-like"/>
    <property type="match status" value="1"/>
</dbReference>
<keyword evidence="9" id="KW-1185">Reference proteome</keyword>
<dbReference type="PROSITE" id="PS50949">
    <property type="entry name" value="HTH_GNTR"/>
    <property type="match status" value="1"/>
</dbReference>
<evidence type="ECO:0000259" key="7">
    <source>
        <dbReference type="PROSITE" id="PS50949"/>
    </source>
</evidence>
<keyword evidence="2" id="KW-0805">Transcription regulation</keyword>
<organism evidence="8 9">
    <name type="scientific">Massilia cellulosiltytica</name>
    <dbReference type="NCBI Taxonomy" id="2683234"/>
    <lineage>
        <taxon>Bacteria</taxon>
        <taxon>Pseudomonadati</taxon>
        <taxon>Pseudomonadota</taxon>
        <taxon>Betaproteobacteria</taxon>
        <taxon>Burkholderiales</taxon>
        <taxon>Oxalobacteraceae</taxon>
        <taxon>Telluria group</taxon>
        <taxon>Massilia</taxon>
    </lineage>
</organism>
<gene>
    <name evidence="8" type="ORF">GPY61_00635</name>
</gene>
<dbReference type="SMART" id="SM00345">
    <property type="entry name" value="HTH_GNTR"/>
    <property type="match status" value="1"/>
</dbReference>
<evidence type="ECO:0000256" key="5">
    <source>
        <dbReference type="ARBA" id="ARBA00037357"/>
    </source>
</evidence>
<dbReference type="PANTHER" id="PTHR43537">
    <property type="entry name" value="TRANSCRIPTIONAL REGULATOR, GNTR FAMILY"/>
    <property type="match status" value="1"/>
</dbReference>
<comment type="function">
    <text evidence="5">Transcriptional repressor for the pyruvate dehydrogenase complex genes aceEF and lpd.</text>
</comment>
<dbReference type="GO" id="GO:0003677">
    <property type="term" value="F:DNA binding"/>
    <property type="evidence" value="ECO:0007669"/>
    <property type="project" value="UniProtKB-KW"/>
</dbReference>
<dbReference type="InterPro" id="IPR036390">
    <property type="entry name" value="WH_DNA-bd_sf"/>
</dbReference>
<keyword evidence="1" id="KW-0678">Repressor</keyword>
<dbReference type="Gene3D" id="1.10.10.10">
    <property type="entry name" value="Winged helix-like DNA-binding domain superfamily/Winged helix DNA-binding domain"/>
    <property type="match status" value="1"/>
</dbReference>
<evidence type="ECO:0000256" key="3">
    <source>
        <dbReference type="ARBA" id="ARBA00023125"/>
    </source>
</evidence>
<dbReference type="InterPro" id="IPR000524">
    <property type="entry name" value="Tscrpt_reg_HTH_GntR"/>
</dbReference>
<dbReference type="PANTHER" id="PTHR43537:SF34">
    <property type="entry name" value="PYRUVATE DEHYDROGENASE COMPLEX REPRESSOR"/>
    <property type="match status" value="1"/>
</dbReference>
<reference evidence="8 9" key="1">
    <citation type="submission" date="2019-12" db="EMBL/GenBank/DDBJ databases">
        <authorList>
            <person name="Li C."/>
            <person name="Zhao J."/>
        </authorList>
    </citation>
    <scope>NUCLEOTIDE SEQUENCE [LARGE SCALE GENOMIC DNA]</scope>
    <source>
        <strain evidence="8 9">NEAU-DD11</strain>
    </source>
</reference>
<feature type="domain" description="HTH gntR-type" evidence="7">
    <location>
        <begin position="1"/>
        <end position="69"/>
    </location>
</feature>
<dbReference type="EMBL" id="WSES01000001">
    <property type="protein sequence ID" value="MVW58430.1"/>
    <property type="molecule type" value="Genomic_DNA"/>
</dbReference>
<name>A0A7X3K5R4_9BURK</name>
<dbReference type="InterPro" id="IPR008920">
    <property type="entry name" value="TF_FadR/GntR_C"/>
</dbReference>
<dbReference type="SUPFAM" id="SSF46785">
    <property type="entry name" value="Winged helix' DNA-binding domain"/>
    <property type="match status" value="1"/>
</dbReference>
<dbReference type="SMART" id="SM00895">
    <property type="entry name" value="FCD"/>
    <property type="match status" value="1"/>
</dbReference>
<dbReference type="InterPro" id="IPR036388">
    <property type="entry name" value="WH-like_DNA-bd_sf"/>
</dbReference>
<sequence>MGQVKSVTSKLEEALLEGTFPANSKLPSERELAERYGVSRNTVREAIQQLGARGLVRIRPRSGVFVSDQLRTGATSPWGQLIADSPARREDILEFRRVLEGATAYFAALRGTDDDLERIRGAMARLDQARRDSNHAAESRIDVELHEAIAQASGNSMFLHLHSSVTKMMREHIIRNVDGLRELNQSVSEILAWQHRTVCDAICARRPEEARTAMQTHIDYVRSRFDADEG</sequence>
<comment type="caution">
    <text evidence="8">The sequence shown here is derived from an EMBL/GenBank/DDBJ whole genome shotgun (WGS) entry which is preliminary data.</text>
</comment>
<dbReference type="Pfam" id="PF00392">
    <property type="entry name" value="GntR"/>
    <property type="match status" value="1"/>
</dbReference>
<evidence type="ECO:0000256" key="2">
    <source>
        <dbReference type="ARBA" id="ARBA00023015"/>
    </source>
</evidence>
<dbReference type="InterPro" id="IPR011711">
    <property type="entry name" value="GntR_C"/>
</dbReference>
<dbReference type="GO" id="GO:0003700">
    <property type="term" value="F:DNA-binding transcription factor activity"/>
    <property type="evidence" value="ECO:0007669"/>
    <property type="project" value="InterPro"/>
</dbReference>
<dbReference type="Proteomes" id="UP000443353">
    <property type="component" value="Unassembled WGS sequence"/>
</dbReference>
<protein>
    <recommendedName>
        <fullName evidence="6">Pyruvate dehydrogenase complex repressor</fullName>
    </recommendedName>
</protein>
<evidence type="ECO:0000313" key="8">
    <source>
        <dbReference type="EMBL" id="MVW58430.1"/>
    </source>
</evidence>
<dbReference type="PRINTS" id="PR00035">
    <property type="entry name" value="HTHGNTR"/>
</dbReference>
<dbReference type="Gene3D" id="1.20.120.530">
    <property type="entry name" value="GntR ligand-binding domain-like"/>
    <property type="match status" value="1"/>
</dbReference>
<dbReference type="RefSeq" id="WP_160406550.1">
    <property type="nucleotide sequence ID" value="NZ_WSES01000001.1"/>
</dbReference>
<accession>A0A7X3K5R4</accession>
<evidence type="ECO:0000313" key="9">
    <source>
        <dbReference type="Proteomes" id="UP000443353"/>
    </source>
</evidence>
<dbReference type="AlphaFoldDB" id="A0A7X3K5R4"/>
<dbReference type="CDD" id="cd07377">
    <property type="entry name" value="WHTH_GntR"/>
    <property type="match status" value="1"/>
</dbReference>
<evidence type="ECO:0000256" key="6">
    <source>
        <dbReference type="ARBA" id="ARBA00039592"/>
    </source>
</evidence>